<organism evidence="1">
    <name type="scientific">Timspurckia oligopyrenoides</name>
    <dbReference type="NCBI Taxonomy" id="708627"/>
    <lineage>
        <taxon>Eukaryota</taxon>
        <taxon>Rhodophyta</taxon>
        <taxon>Bangiophyceae</taxon>
        <taxon>Porphyridiales</taxon>
        <taxon>Porphyridiaceae</taxon>
        <taxon>Timspurckia</taxon>
    </lineage>
</organism>
<evidence type="ECO:0000313" key="1">
    <source>
        <dbReference type="EMBL" id="CAD8822117.1"/>
    </source>
</evidence>
<dbReference type="AlphaFoldDB" id="A0A7S0ZHM9"/>
<sequence>MPRRQNAAAVSVFDSEYVFVVGGESMENNSSNAQPIMMHVRMDFERNEMKVNQEQVEWCDGTGEWDGESVNFCEVMWEDLKVYTTQLIVSCKRDCQSLHIVRVRKDVNEEMTAAVSRLWKAEFIGSWKASPLVDKNVNSSGFTVLNGDGGGNVKLLRVYASLEKSLRVELVDSTSMETVTLLEKDRRENSDKCAHCPLLKKRRVEDANESCRIADLVEKIEQRQQEFEQLLYKVQEHSRETVRLLSGVVEKLHEVQAQAREK</sequence>
<gene>
    <name evidence="1" type="ORF">TOLI1172_LOCUS6513</name>
</gene>
<name>A0A7S0ZHM9_9RHOD</name>
<dbReference type="EMBL" id="HBFP01009087">
    <property type="protein sequence ID" value="CAD8822117.1"/>
    <property type="molecule type" value="Transcribed_RNA"/>
</dbReference>
<proteinExistence type="predicted"/>
<reference evidence="1" key="1">
    <citation type="submission" date="2021-01" db="EMBL/GenBank/DDBJ databases">
        <authorList>
            <person name="Corre E."/>
            <person name="Pelletier E."/>
            <person name="Niang G."/>
            <person name="Scheremetjew M."/>
            <person name="Finn R."/>
            <person name="Kale V."/>
            <person name="Holt S."/>
            <person name="Cochrane G."/>
            <person name="Meng A."/>
            <person name="Brown T."/>
            <person name="Cohen L."/>
        </authorList>
    </citation>
    <scope>NUCLEOTIDE SEQUENCE</scope>
    <source>
        <strain evidence="1">CCMP3278</strain>
    </source>
</reference>
<accession>A0A7S0ZHM9</accession>
<protein>
    <submittedName>
        <fullName evidence="1">Uncharacterized protein</fullName>
    </submittedName>
</protein>